<feature type="domain" description="Cadherin" evidence="11">
    <location>
        <begin position="184"/>
        <end position="286"/>
    </location>
</feature>
<dbReference type="Proteomes" id="UP000035642">
    <property type="component" value="Unassembled WGS sequence"/>
</dbReference>
<keyword evidence="5" id="KW-0677">Repeat</keyword>
<accession>A0A0K0CWJ1</accession>
<dbReference type="InterPro" id="IPR015919">
    <property type="entry name" value="Cadherin-like_sf"/>
</dbReference>
<evidence type="ECO:0000256" key="10">
    <source>
        <dbReference type="PROSITE-ProRule" id="PRU00043"/>
    </source>
</evidence>
<keyword evidence="8" id="KW-0472">Membrane</keyword>
<keyword evidence="6 10" id="KW-0106">Calcium</keyword>
<protein>
    <submittedName>
        <fullName evidence="13">Cadherin domain-containing protein</fullName>
    </submittedName>
</protein>
<dbReference type="GO" id="GO:0007156">
    <property type="term" value="P:homophilic cell adhesion via plasma membrane adhesion molecules"/>
    <property type="evidence" value="ECO:0007669"/>
    <property type="project" value="InterPro"/>
</dbReference>
<dbReference type="STRING" id="6313.A0A0K0CWJ1"/>
<dbReference type="PANTHER" id="PTHR24026">
    <property type="entry name" value="FAT ATYPICAL CADHERIN-RELATED"/>
    <property type="match status" value="1"/>
</dbReference>
<dbReference type="Pfam" id="PF00028">
    <property type="entry name" value="Cadherin"/>
    <property type="match status" value="2"/>
</dbReference>
<proteinExistence type="predicted"/>
<feature type="domain" description="Cadherin" evidence="11">
    <location>
        <begin position="28"/>
        <end position="133"/>
    </location>
</feature>
<evidence type="ECO:0000259" key="11">
    <source>
        <dbReference type="PROSITE" id="PS50268"/>
    </source>
</evidence>
<evidence type="ECO:0000256" key="7">
    <source>
        <dbReference type="ARBA" id="ARBA00022989"/>
    </source>
</evidence>
<evidence type="ECO:0000256" key="1">
    <source>
        <dbReference type="ARBA" id="ARBA00004370"/>
    </source>
</evidence>
<dbReference type="PRINTS" id="PR00205">
    <property type="entry name" value="CADHERIN"/>
</dbReference>
<dbReference type="GO" id="GO:0005886">
    <property type="term" value="C:plasma membrane"/>
    <property type="evidence" value="ECO:0007669"/>
    <property type="project" value="InterPro"/>
</dbReference>
<name>A0A0K0CWJ1_ANGCA</name>
<dbReference type="WBParaSite" id="ACAC_0000182201-mRNA-1">
    <property type="protein sequence ID" value="ACAC_0000182201-mRNA-1"/>
    <property type="gene ID" value="ACAC_0000182201"/>
</dbReference>
<evidence type="ECO:0000256" key="4">
    <source>
        <dbReference type="ARBA" id="ARBA00022729"/>
    </source>
</evidence>
<keyword evidence="9" id="KW-1015">Disulfide bond</keyword>
<keyword evidence="2" id="KW-0245">EGF-like domain</keyword>
<dbReference type="SMART" id="SM00112">
    <property type="entry name" value="CA"/>
    <property type="match status" value="3"/>
</dbReference>
<evidence type="ECO:0000256" key="3">
    <source>
        <dbReference type="ARBA" id="ARBA00022692"/>
    </source>
</evidence>
<dbReference type="GO" id="GO:0005509">
    <property type="term" value="F:calcium ion binding"/>
    <property type="evidence" value="ECO:0007669"/>
    <property type="project" value="UniProtKB-UniRule"/>
</dbReference>
<dbReference type="FunFam" id="2.60.40.60:FF:000013">
    <property type="entry name" value="Cadherin EGF LAG seven-pass G-type receptor"/>
    <property type="match status" value="1"/>
</dbReference>
<reference evidence="12" key="1">
    <citation type="submission" date="2012-09" db="EMBL/GenBank/DDBJ databases">
        <authorList>
            <person name="Martin A.A."/>
        </authorList>
    </citation>
    <scope>NUCLEOTIDE SEQUENCE</scope>
</reference>
<dbReference type="PROSITE" id="PS00232">
    <property type="entry name" value="CADHERIN_1"/>
    <property type="match status" value="1"/>
</dbReference>
<dbReference type="CDD" id="cd11304">
    <property type="entry name" value="Cadherin_repeat"/>
    <property type="match status" value="3"/>
</dbReference>
<keyword evidence="7" id="KW-1133">Transmembrane helix</keyword>
<keyword evidence="3" id="KW-0812">Transmembrane</keyword>
<reference evidence="13" key="2">
    <citation type="submission" date="2017-02" db="UniProtKB">
        <authorList>
            <consortium name="WormBaseParasite"/>
        </authorList>
    </citation>
    <scope>IDENTIFICATION</scope>
</reference>
<dbReference type="Gene3D" id="2.60.40.60">
    <property type="entry name" value="Cadherins"/>
    <property type="match status" value="3"/>
</dbReference>
<dbReference type="SUPFAM" id="SSF49313">
    <property type="entry name" value="Cadherin-like"/>
    <property type="match status" value="3"/>
</dbReference>
<keyword evidence="12" id="KW-1185">Reference proteome</keyword>
<evidence type="ECO:0000256" key="2">
    <source>
        <dbReference type="ARBA" id="ARBA00022536"/>
    </source>
</evidence>
<evidence type="ECO:0000313" key="12">
    <source>
        <dbReference type="Proteomes" id="UP000035642"/>
    </source>
</evidence>
<dbReference type="PROSITE" id="PS50268">
    <property type="entry name" value="CADHERIN_2"/>
    <property type="match status" value="3"/>
</dbReference>
<keyword evidence="4" id="KW-0732">Signal</keyword>
<evidence type="ECO:0000313" key="13">
    <source>
        <dbReference type="WBParaSite" id="ACAC_0000182201-mRNA-1"/>
    </source>
</evidence>
<sequence length="421" mass="47490">MVPKKSPRIQTFRIQVEDVDEPPAFVNGPVPFLAVVPLETPVGFHVYKFAARDEGGDGDTDVEYRLINTEPSGMFTVDVDTGVVRTAVRHYQEGQTYRVQVQAIDRTPTDNTTKLESEVAKLEILAGDRPPQFLQQHYSVSLSEDSLVDYRFVRFSVFQWLNGEKFSFDFSVVDVRAHRFRAIDDGRTKGELLYSVWSNHGVGNGQREETTMFGIDPKTGVVHLRRLLDYDDPSQPKLYKLTGTLHHCLVYLYSFNPIFVASEDGKESSVPLDVHIIDVNDNAPVFSRPLYTTQVREDFLVGKPILTVQTEDKDSGENARVRYSVDNNNFTVNDKGEISSKNRLDADQFKERFFIYRFNVTAIDFGSPSLSSNATVQIRTENTNDEAPVFFPTGQYTAFVAEDAQGGTPVVQIQVDVIAMK</sequence>
<evidence type="ECO:0000256" key="5">
    <source>
        <dbReference type="ARBA" id="ARBA00022737"/>
    </source>
</evidence>
<evidence type="ECO:0000256" key="9">
    <source>
        <dbReference type="ARBA" id="ARBA00023157"/>
    </source>
</evidence>
<dbReference type="PANTHER" id="PTHR24026:SF133">
    <property type="entry name" value="CADHERIN-RELATED FAMILY MEMBER 2"/>
    <property type="match status" value="1"/>
</dbReference>
<evidence type="ECO:0000256" key="6">
    <source>
        <dbReference type="ARBA" id="ARBA00022837"/>
    </source>
</evidence>
<dbReference type="GO" id="GO:0030855">
    <property type="term" value="P:epithelial cell differentiation"/>
    <property type="evidence" value="ECO:0007669"/>
    <property type="project" value="UniProtKB-ARBA"/>
</dbReference>
<dbReference type="InterPro" id="IPR020894">
    <property type="entry name" value="Cadherin_CS"/>
</dbReference>
<comment type="subcellular location">
    <subcellularLocation>
        <location evidence="1">Membrane</location>
    </subcellularLocation>
</comment>
<evidence type="ECO:0000256" key="8">
    <source>
        <dbReference type="ARBA" id="ARBA00023136"/>
    </source>
</evidence>
<dbReference type="InterPro" id="IPR002126">
    <property type="entry name" value="Cadherin-like_dom"/>
</dbReference>
<feature type="domain" description="Cadherin" evidence="11">
    <location>
        <begin position="287"/>
        <end position="390"/>
    </location>
</feature>
<organism evidence="12 13">
    <name type="scientific">Angiostrongylus cantonensis</name>
    <name type="common">Rat lungworm</name>
    <dbReference type="NCBI Taxonomy" id="6313"/>
    <lineage>
        <taxon>Eukaryota</taxon>
        <taxon>Metazoa</taxon>
        <taxon>Ecdysozoa</taxon>
        <taxon>Nematoda</taxon>
        <taxon>Chromadorea</taxon>
        <taxon>Rhabditida</taxon>
        <taxon>Rhabditina</taxon>
        <taxon>Rhabditomorpha</taxon>
        <taxon>Strongyloidea</taxon>
        <taxon>Metastrongylidae</taxon>
        <taxon>Angiostrongylus</taxon>
    </lineage>
</organism>
<dbReference type="AlphaFoldDB" id="A0A0K0CWJ1"/>